<organism evidence="1 2">
    <name type="scientific">Bacteroides reticulotermitis JCM 10512</name>
    <dbReference type="NCBI Taxonomy" id="1445607"/>
    <lineage>
        <taxon>Bacteria</taxon>
        <taxon>Pseudomonadati</taxon>
        <taxon>Bacteroidota</taxon>
        <taxon>Bacteroidia</taxon>
        <taxon>Bacteroidales</taxon>
        <taxon>Bacteroidaceae</taxon>
        <taxon>Bacteroides</taxon>
    </lineage>
</organism>
<accession>W4URZ8</accession>
<sequence length="59" mass="6960">MALMGIPCRVFVWGSEDKIRLKRILLFAQNTICSCSKLYLFWNEFLLGKNSQKMMNESR</sequence>
<keyword evidence="2" id="KW-1185">Reference proteome</keyword>
<comment type="caution">
    <text evidence="1">The sequence shown here is derived from an EMBL/GenBank/DDBJ whole genome shotgun (WGS) entry which is preliminary data.</text>
</comment>
<protein>
    <submittedName>
        <fullName evidence="1">Uncharacterized protein</fullName>
    </submittedName>
</protein>
<proteinExistence type="predicted"/>
<name>W4URZ8_9BACE</name>
<evidence type="ECO:0000313" key="2">
    <source>
        <dbReference type="Proteomes" id="UP000019131"/>
    </source>
</evidence>
<gene>
    <name evidence="1" type="ORF">JCM10512_2035</name>
</gene>
<dbReference type="AlphaFoldDB" id="W4URZ8"/>
<dbReference type="Proteomes" id="UP000019131">
    <property type="component" value="Unassembled WGS sequence"/>
</dbReference>
<reference evidence="1 2" key="1">
    <citation type="journal article" date="2014" name="Genome Announc.">
        <title>Draft Genome Sequence of Bacteroides reticulotermitis Strain JCM 10512T, Isolated from the Gut of a Termite.</title>
        <authorList>
            <person name="Yuki M."/>
            <person name="Oshima K."/>
            <person name="Suda W."/>
            <person name="Sakamoto M."/>
            <person name="Iida T."/>
            <person name="Hattori M."/>
            <person name="Ohkuma M."/>
        </authorList>
    </citation>
    <scope>NUCLEOTIDE SEQUENCE [LARGE SCALE GENOMIC DNA]</scope>
    <source>
        <strain evidence="1 2">JCM 10512</strain>
    </source>
</reference>
<dbReference type="EMBL" id="BAIV01000010">
    <property type="protein sequence ID" value="GAE83741.1"/>
    <property type="molecule type" value="Genomic_DNA"/>
</dbReference>
<evidence type="ECO:0000313" key="1">
    <source>
        <dbReference type="EMBL" id="GAE83741.1"/>
    </source>
</evidence>
<dbReference type="STRING" id="1445607.JCM10512_2035"/>